<evidence type="ECO:0000313" key="4">
    <source>
        <dbReference type="EMBL" id="KAL3891700.1"/>
    </source>
</evidence>
<keyword evidence="1" id="KW-1133">Transmembrane helix</keyword>
<feature type="domain" description="C-type lectin" evidence="3">
    <location>
        <begin position="66"/>
        <end position="183"/>
    </location>
</feature>
<keyword evidence="1" id="KW-0472">Membrane</keyword>
<sequence>MNLLPIGFLSLTLLSLADGFLLKSGGGFGGISGIFGILLILILLVNLGKRTNGATCPANYTQTPNDPTSCIRFFSSPMKSFIDAFTACQNEGAHLLTLSTASFPIIQEFARNKSGVCNYWVDTHETADGSWFDINQNPTDVTPGLFFQDPTNGAGNDCGVMGSEDNYFLFGTVCTQMQCYICQKDF</sequence>
<feature type="signal peptide" evidence="2">
    <location>
        <begin position="1"/>
        <end position="19"/>
    </location>
</feature>
<dbReference type="InterPro" id="IPR001304">
    <property type="entry name" value="C-type_lectin-like"/>
</dbReference>
<keyword evidence="5" id="KW-1185">Reference proteome</keyword>
<dbReference type="SMART" id="SM00034">
    <property type="entry name" value="CLECT"/>
    <property type="match status" value="1"/>
</dbReference>
<dbReference type="AlphaFoldDB" id="A0ABD3Y2J7"/>
<dbReference type="CDD" id="cd00037">
    <property type="entry name" value="CLECT"/>
    <property type="match status" value="1"/>
</dbReference>
<evidence type="ECO:0000259" key="3">
    <source>
        <dbReference type="PROSITE" id="PS50041"/>
    </source>
</evidence>
<reference evidence="4 5" key="1">
    <citation type="submission" date="2024-11" db="EMBL/GenBank/DDBJ databases">
        <title>Chromosome-level genome assembly of the freshwater bivalve Anodonta woodiana.</title>
        <authorList>
            <person name="Chen X."/>
        </authorList>
    </citation>
    <scope>NUCLEOTIDE SEQUENCE [LARGE SCALE GENOMIC DNA]</scope>
    <source>
        <strain evidence="4">MN2024</strain>
        <tissue evidence="4">Gills</tissue>
    </source>
</reference>
<accession>A0ABD3Y2J7</accession>
<dbReference type="Pfam" id="PF00059">
    <property type="entry name" value="Lectin_C"/>
    <property type="match status" value="1"/>
</dbReference>
<evidence type="ECO:0000313" key="5">
    <source>
        <dbReference type="Proteomes" id="UP001634394"/>
    </source>
</evidence>
<keyword evidence="2" id="KW-0732">Signal</keyword>
<evidence type="ECO:0000256" key="1">
    <source>
        <dbReference type="SAM" id="Phobius"/>
    </source>
</evidence>
<dbReference type="EMBL" id="JBJQND010000001">
    <property type="protein sequence ID" value="KAL3891700.1"/>
    <property type="molecule type" value="Genomic_DNA"/>
</dbReference>
<dbReference type="Gene3D" id="3.10.100.10">
    <property type="entry name" value="Mannose-Binding Protein A, subunit A"/>
    <property type="match status" value="1"/>
</dbReference>
<organism evidence="4 5">
    <name type="scientific">Sinanodonta woodiana</name>
    <name type="common">Chinese pond mussel</name>
    <name type="synonym">Anodonta woodiana</name>
    <dbReference type="NCBI Taxonomy" id="1069815"/>
    <lineage>
        <taxon>Eukaryota</taxon>
        <taxon>Metazoa</taxon>
        <taxon>Spiralia</taxon>
        <taxon>Lophotrochozoa</taxon>
        <taxon>Mollusca</taxon>
        <taxon>Bivalvia</taxon>
        <taxon>Autobranchia</taxon>
        <taxon>Heteroconchia</taxon>
        <taxon>Palaeoheterodonta</taxon>
        <taxon>Unionida</taxon>
        <taxon>Unionoidea</taxon>
        <taxon>Unionidae</taxon>
        <taxon>Unioninae</taxon>
        <taxon>Sinanodonta</taxon>
    </lineage>
</organism>
<keyword evidence="1" id="KW-0812">Transmembrane</keyword>
<gene>
    <name evidence="4" type="ORF">ACJMK2_003950</name>
</gene>
<comment type="caution">
    <text evidence="4">The sequence shown here is derived from an EMBL/GenBank/DDBJ whole genome shotgun (WGS) entry which is preliminary data.</text>
</comment>
<dbReference type="InterPro" id="IPR016187">
    <property type="entry name" value="CTDL_fold"/>
</dbReference>
<dbReference type="Proteomes" id="UP001634394">
    <property type="component" value="Unassembled WGS sequence"/>
</dbReference>
<feature type="chain" id="PRO_5044791793" description="C-type lectin domain-containing protein" evidence="2">
    <location>
        <begin position="20"/>
        <end position="186"/>
    </location>
</feature>
<dbReference type="InterPro" id="IPR016186">
    <property type="entry name" value="C-type_lectin-like/link_sf"/>
</dbReference>
<name>A0ABD3Y2J7_SINWO</name>
<proteinExistence type="predicted"/>
<evidence type="ECO:0000256" key="2">
    <source>
        <dbReference type="SAM" id="SignalP"/>
    </source>
</evidence>
<feature type="transmembrane region" description="Helical" evidence="1">
    <location>
        <begin position="27"/>
        <end position="45"/>
    </location>
</feature>
<dbReference type="SUPFAM" id="SSF56436">
    <property type="entry name" value="C-type lectin-like"/>
    <property type="match status" value="1"/>
</dbReference>
<dbReference type="PROSITE" id="PS50041">
    <property type="entry name" value="C_TYPE_LECTIN_2"/>
    <property type="match status" value="1"/>
</dbReference>
<protein>
    <recommendedName>
        <fullName evidence="3">C-type lectin domain-containing protein</fullName>
    </recommendedName>
</protein>